<protein>
    <recommendedName>
        <fullName evidence="9">Imidazole glycerol phosphate synthase subunit HisF</fullName>
        <ecNumber evidence="9">4.3.2.10</ecNumber>
    </recommendedName>
    <alternativeName>
        <fullName evidence="9">IGP synthase cyclase subunit</fullName>
    </alternativeName>
    <alternativeName>
        <fullName evidence="9">IGP synthase subunit HisF</fullName>
    </alternativeName>
    <alternativeName>
        <fullName evidence="9">ImGP synthase subunit HisF</fullName>
        <shortName evidence="9">IGPS subunit HisF</shortName>
    </alternativeName>
</protein>
<keyword evidence="12" id="KW-1185">Reference proteome</keyword>
<accession>A0ABW4ZFS7</accession>
<keyword evidence="4 9" id="KW-0028">Amino-acid biosynthesis</keyword>
<comment type="catalytic activity">
    <reaction evidence="8 9">
        <text>5-[(5-phospho-1-deoxy-D-ribulos-1-ylimino)methylamino]-1-(5-phospho-beta-D-ribosyl)imidazole-4-carboxamide + L-glutamine = D-erythro-1-(imidazol-4-yl)glycerol 3-phosphate + 5-amino-1-(5-phospho-beta-D-ribosyl)imidazole-4-carboxamide + L-glutamate + H(+)</text>
        <dbReference type="Rhea" id="RHEA:24793"/>
        <dbReference type="ChEBI" id="CHEBI:15378"/>
        <dbReference type="ChEBI" id="CHEBI:29985"/>
        <dbReference type="ChEBI" id="CHEBI:58278"/>
        <dbReference type="ChEBI" id="CHEBI:58359"/>
        <dbReference type="ChEBI" id="CHEBI:58475"/>
        <dbReference type="ChEBI" id="CHEBI:58525"/>
        <dbReference type="EC" id="4.3.2.10"/>
    </reaction>
</comment>
<dbReference type="Proteomes" id="UP001597389">
    <property type="component" value="Unassembled WGS sequence"/>
</dbReference>
<comment type="function">
    <text evidence="7 9">IGPS catalyzes the conversion of PRFAR and glutamine to IGP, AICAR and glutamate. The HisF subunit catalyzes the cyclization activity that produces IGP and AICAR from PRFAR using the ammonia provided by the HisH subunit.</text>
</comment>
<dbReference type="SUPFAM" id="SSF51366">
    <property type="entry name" value="Ribulose-phoshate binding barrel"/>
    <property type="match status" value="1"/>
</dbReference>
<evidence type="ECO:0000256" key="1">
    <source>
        <dbReference type="ARBA" id="ARBA00005091"/>
    </source>
</evidence>
<comment type="subcellular location">
    <subcellularLocation>
        <location evidence="9">Cytoplasm</location>
    </subcellularLocation>
</comment>
<dbReference type="Gene3D" id="3.20.20.70">
    <property type="entry name" value="Aldolase class I"/>
    <property type="match status" value="1"/>
</dbReference>
<name>A0ABW4ZFS7_9BACT</name>
<evidence type="ECO:0000256" key="7">
    <source>
        <dbReference type="ARBA" id="ARBA00025475"/>
    </source>
</evidence>
<gene>
    <name evidence="9 11" type="primary">hisF</name>
    <name evidence="11" type="ORF">ACFSW8_17465</name>
</gene>
<dbReference type="EMBL" id="JBHUJB010000089">
    <property type="protein sequence ID" value="MFD2160697.1"/>
    <property type="molecule type" value="Genomic_DNA"/>
</dbReference>
<comment type="caution">
    <text evidence="11">The sequence shown here is derived from an EMBL/GenBank/DDBJ whole genome shotgun (WGS) entry which is preliminary data.</text>
</comment>
<dbReference type="InterPro" id="IPR006062">
    <property type="entry name" value="His_biosynth"/>
</dbReference>
<keyword evidence="9" id="KW-0963">Cytoplasm</keyword>
<comment type="pathway">
    <text evidence="1 9">Amino-acid biosynthesis; L-histidine biosynthesis; L-histidine from 5-phospho-alpha-D-ribose 1-diphosphate: step 5/9.</text>
</comment>
<evidence type="ECO:0000256" key="3">
    <source>
        <dbReference type="ARBA" id="ARBA00011152"/>
    </source>
</evidence>
<feature type="active site" evidence="9">
    <location>
        <position position="11"/>
    </location>
</feature>
<organism evidence="11 12">
    <name type="scientific">Rubritalea tangerina</name>
    <dbReference type="NCBI Taxonomy" id="430798"/>
    <lineage>
        <taxon>Bacteria</taxon>
        <taxon>Pseudomonadati</taxon>
        <taxon>Verrucomicrobiota</taxon>
        <taxon>Verrucomicrobiia</taxon>
        <taxon>Verrucomicrobiales</taxon>
        <taxon>Rubritaleaceae</taxon>
        <taxon>Rubritalea</taxon>
    </lineage>
</organism>
<dbReference type="PANTHER" id="PTHR21235">
    <property type="entry name" value="IMIDAZOLE GLYCEROL PHOSPHATE SYNTHASE SUBUNIT HISF/H IGP SYNTHASE SUBUNIT HISF/H"/>
    <property type="match status" value="1"/>
</dbReference>
<dbReference type="InterPro" id="IPR011060">
    <property type="entry name" value="RibuloseP-bd_barrel"/>
</dbReference>
<sequence>MLAKRIIPCLDVTNGRVVKGTNFVDLRDAGDPVECAIAYNEQEADELVFLDITASSDGRDTMVDVVRRTAEHCFIPLTVGGGIRKVEDMREMLLAGADKVGVNTAAIINPQLIDEGAAAFGSQCIVCAIDAKKEGPGKWGIYTHGGRKPMGIDAVEWAKEVYNRGAGEILLTSMDADGTKDGYDIELTAAVSEAVGIPVIASGGAGNLQHMVDVLEEGKADAVLAASIFHFGQHTVGEAKDYFSEHGIPVRPTCQ</sequence>
<dbReference type="GO" id="GO:0016829">
    <property type="term" value="F:lyase activity"/>
    <property type="evidence" value="ECO:0007669"/>
    <property type="project" value="UniProtKB-KW"/>
</dbReference>
<dbReference type="InterPro" id="IPR013785">
    <property type="entry name" value="Aldolase_TIM"/>
</dbReference>
<keyword evidence="6 9" id="KW-0456">Lyase</keyword>
<comment type="subunit">
    <text evidence="3 9">Heterodimer of HisH and HisF.</text>
</comment>
<dbReference type="InterPro" id="IPR004651">
    <property type="entry name" value="HisF"/>
</dbReference>
<evidence type="ECO:0000256" key="2">
    <source>
        <dbReference type="ARBA" id="ARBA00009667"/>
    </source>
</evidence>
<evidence type="ECO:0000256" key="10">
    <source>
        <dbReference type="RuleBase" id="RU003657"/>
    </source>
</evidence>
<evidence type="ECO:0000256" key="6">
    <source>
        <dbReference type="ARBA" id="ARBA00023239"/>
    </source>
</evidence>
<evidence type="ECO:0000256" key="5">
    <source>
        <dbReference type="ARBA" id="ARBA00023102"/>
    </source>
</evidence>
<evidence type="ECO:0000313" key="12">
    <source>
        <dbReference type="Proteomes" id="UP001597389"/>
    </source>
</evidence>
<reference evidence="12" key="1">
    <citation type="journal article" date="2019" name="Int. J. Syst. Evol. Microbiol.">
        <title>The Global Catalogue of Microorganisms (GCM) 10K type strain sequencing project: providing services to taxonomists for standard genome sequencing and annotation.</title>
        <authorList>
            <consortium name="The Broad Institute Genomics Platform"/>
            <consortium name="The Broad Institute Genome Sequencing Center for Infectious Disease"/>
            <person name="Wu L."/>
            <person name="Ma J."/>
        </authorList>
    </citation>
    <scope>NUCLEOTIDE SEQUENCE [LARGE SCALE GENOMIC DNA]</scope>
    <source>
        <strain evidence="12">CCUG 57942</strain>
    </source>
</reference>
<evidence type="ECO:0000256" key="8">
    <source>
        <dbReference type="ARBA" id="ARBA00047838"/>
    </source>
</evidence>
<evidence type="ECO:0000256" key="9">
    <source>
        <dbReference type="HAMAP-Rule" id="MF_01013"/>
    </source>
</evidence>
<dbReference type="InterPro" id="IPR050064">
    <property type="entry name" value="IGPS_HisA/HisF"/>
</dbReference>
<dbReference type="PANTHER" id="PTHR21235:SF2">
    <property type="entry name" value="IMIDAZOLE GLYCEROL PHOSPHATE SYNTHASE HISHF"/>
    <property type="match status" value="1"/>
</dbReference>
<evidence type="ECO:0000313" key="11">
    <source>
        <dbReference type="EMBL" id="MFD2160697.1"/>
    </source>
</evidence>
<keyword evidence="5 9" id="KW-0368">Histidine biosynthesis</keyword>
<dbReference type="HAMAP" id="MF_01013">
    <property type="entry name" value="HisF"/>
    <property type="match status" value="1"/>
</dbReference>
<dbReference type="RefSeq" id="WP_377089825.1">
    <property type="nucleotide sequence ID" value="NZ_JBHSJL010000014.1"/>
</dbReference>
<proteinExistence type="inferred from homology"/>
<feature type="active site" evidence="9">
    <location>
        <position position="130"/>
    </location>
</feature>
<evidence type="ECO:0000256" key="4">
    <source>
        <dbReference type="ARBA" id="ARBA00022605"/>
    </source>
</evidence>
<dbReference type="CDD" id="cd04731">
    <property type="entry name" value="HisF"/>
    <property type="match status" value="1"/>
</dbReference>
<comment type="similarity">
    <text evidence="2 9 10">Belongs to the HisA/HisF family.</text>
</comment>
<dbReference type="Pfam" id="PF00977">
    <property type="entry name" value="His_biosynth"/>
    <property type="match status" value="1"/>
</dbReference>
<dbReference type="EC" id="4.3.2.10" evidence="9"/>
<dbReference type="NCBIfam" id="TIGR00735">
    <property type="entry name" value="hisF"/>
    <property type="match status" value="1"/>
</dbReference>